<dbReference type="RefSeq" id="XP_033532237.1">
    <property type="nucleotide sequence ID" value="XM_033681421.1"/>
</dbReference>
<evidence type="ECO:0000256" key="1">
    <source>
        <dbReference type="SAM" id="MobiDB-lite"/>
    </source>
</evidence>
<evidence type="ECO:0000313" key="3">
    <source>
        <dbReference type="EMBL" id="KAF1810606.1"/>
    </source>
</evidence>
<feature type="transmembrane region" description="Helical" evidence="2">
    <location>
        <begin position="344"/>
        <end position="366"/>
    </location>
</feature>
<feature type="transmembrane region" description="Helical" evidence="2">
    <location>
        <begin position="318"/>
        <end position="337"/>
    </location>
</feature>
<feature type="region of interest" description="Disordered" evidence="1">
    <location>
        <begin position="1"/>
        <end position="96"/>
    </location>
</feature>
<feature type="compositionally biased region" description="Polar residues" evidence="1">
    <location>
        <begin position="10"/>
        <end position="20"/>
    </location>
</feature>
<dbReference type="PANTHER" id="PTHR34391:SF1">
    <property type="entry name" value="UPF0658 GOLGI APPARATUS MEMBRANE PROTEIN C1952.10C-RELATED"/>
    <property type="match status" value="1"/>
</dbReference>
<keyword evidence="2" id="KW-1133">Transmembrane helix</keyword>
<dbReference type="Proteomes" id="UP000504638">
    <property type="component" value="Unplaced"/>
</dbReference>
<sequence length="476" mass="54299">MDETVEEFTLPSTGSRNTANIHPKTSPESRAALLAEAPSQPIDTSYQPYIHPAPSGPYSRTSANFAPALSPQPLSYNPQDPQPPGGFHDREGLTTAYTGPKNRRKMKFYIPTSAWTWTFMLTTIFQAIIALGLESYVFARFQLDLRNLHENANSDKQTETRSIPTYLSLLIFGLVYQLWLVYDALRLKNTIQIIGICLYNLGIMVYTSIQLDQIRDAVEVLSGRDQIDMTYWNQVKNILIAVPVVIALGTALMSFVAWKLYGEFAWTIYKQISADLRLKRNYLIFQIYIALLKFDFFFFLGFTIQFIVVVNNTTDVEFILTIIAIPITIIILCMAAYWVKRENIVGMIIIIALWHVFLAYFLFKLIRMYSTDPRRMEDYRPARRTLTSFAVITIILLIVTITIAIWCTRNFNTGLKPHIVSGRKKRGDSNEPAQEWQDDRYEGYASYGEPGKAAPGYRPSDVPLSNHPGGSRFQID</sequence>
<accession>A0A6G1FY52</accession>
<feature type="transmembrane region" description="Helical" evidence="2">
    <location>
        <begin position="189"/>
        <end position="209"/>
    </location>
</feature>
<dbReference type="GeneID" id="54421991"/>
<dbReference type="OrthoDB" id="2448307at2759"/>
<dbReference type="AlphaFoldDB" id="A0A6G1FY52"/>
<reference evidence="5" key="3">
    <citation type="submission" date="2025-04" db="UniProtKB">
        <authorList>
            <consortium name="RefSeq"/>
        </authorList>
    </citation>
    <scope>IDENTIFICATION</scope>
    <source>
        <strain evidence="5">CBS 781.70</strain>
    </source>
</reference>
<dbReference type="EMBL" id="ML975165">
    <property type="protein sequence ID" value="KAF1810606.1"/>
    <property type="molecule type" value="Genomic_DNA"/>
</dbReference>
<feature type="transmembrane region" description="Helical" evidence="2">
    <location>
        <begin position="282"/>
        <end position="306"/>
    </location>
</feature>
<reference evidence="3 5" key="1">
    <citation type="submission" date="2020-01" db="EMBL/GenBank/DDBJ databases">
        <authorList>
            <consortium name="DOE Joint Genome Institute"/>
            <person name="Haridas S."/>
            <person name="Albert R."/>
            <person name="Binder M."/>
            <person name="Bloem J."/>
            <person name="Labutti K."/>
            <person name="Salamov A."/>
            <person name="Andreopoulos B."/>
            <person name="Baker S.E."/>
            <person name="Barry K."/>
            <person name="Bills G."/>
            <person name="Bluhm B.H."/>
            <person name="Cannon C."/>
            <person name="Castanera R."/>
            <person name="Culley D.E."/>
            <person name="Daum C."/>
            <person name="Ezra D."/>
            <person name="Gonzalez J.B."/>
            <person name="Henrissat B."/>
            <person name="Kuo A."/>
            <person name="Liang C."/>
            <person name="Lipzen A."/>
            <person name="Lutzoni F."/>
            <person name="Magnuson J."/>
            <person name="Mondo S."/>
            <person name="Nolan M."/>
            <person name="Ohm R."/>
            <person name="Pangilinan J."/>
            <person name="Park H.-J."/>
            <person name="Ramirez L."/>
            <person name="Alfaro M."/>
            <person name="Sun H."/>
            <person name="Tritt A."/>
            <person name="Yoshinaga Y."/>
            <person name="Zwiers L.-H."/>
            <person name="Turgeon B.G."/>
            <person name="Goodwin S.B."/>
            <person name="Spatafora J.W."/>
            <person name="Crous P.W."/>
            <person name="Grigoriev I.V."/>
        </authorList>
    </citation>
    <scope>NUCLEOTIDE SEQUENCE</scope>
    <source>
        <strain evidence="3 5">CBS 781.70</strain>
    </source>
</reference>
<protein>
    <submittedName>
        <fullName evidence="3 5">Uncharacterized protein</fullName>
    </submittedName>
</protein>
<feature type="transmembrane region" description="Helical" evidence="2">
    <location>
        <begin position="163"/>
        <end position="182"/>
    </location>
</feature>
<organism evidence="3">
    <name type="scientific">Eremomyces bilateralis CBS 781.70</name>
    <dbReference type="NCBI Taxonomy" id="1392243"/>
    <lineage>
        <taxon>Eukaryota</taxon>
        <taxon>Fungi</taxon>
        <taxon>Dikarya</taxon>
        <taxon>Ascomycota</taxon>
        <taxon>Pezizomycotina</taxon>
        <taxon>Dothideomycetes</taxon>
        <taxon>Dothideomycetes incertae sedis</taxon>
        <taxon>Eremomycetales</taxon>
        <taxon>Eremomycetaceae</taxon>
        <taxon>Eremomyces</taxon>
    </lineage>
</organism>
<dbReference type="GO" id="GO:0005794">
    <property type="term" value="C:Golgi apparatus"/>
    <property type="evidence" value="ECO:0007669"/>
    <property type="project" value="TreeGrafter"/>
</dbReference>
<evidence type="ECO:0000313" key="5">
    <source>
        <dbReference type="RefSeq" id="XP_033532237.1"/>
    </source>
</evidence>
<gene>
    <name evidence="3 5" type="ORF">P152DRAFT_475438</name>
</gene>
<dbReference type="PANTHER" id="PTHR34391">
    <property type="entry name" value="UPF0658 GOLGI APPARATUS MEMBRANE PROTEIN C1952.10C-RELATED"/>
    <property type="match status" value="1"/>
</dbReference>
<name>A0A6G1FY52_9PEZI</name>
<keyword evidence="2" id="KW-0812">Transmembrane</keyword>
<feature type="transmembrane region" description="Helical" evidence="2">
    <location>
        <begin position="108"/>
        <end position="133"/>
    </location>
</feature>
<reference evidence="5" key="2">
    <citation type="submission" date="2020-04" db="EMBL/GenBank/DDBJ databases">
        <authorList>
            <consortium name="NCBI Genome Project"/>
        </authorList>
    </citation>
    <scope>NUCLEOTIDE SEQUENCE</scope>
    <source>
        <strain evidence="5">CBS 781.70</strain>
    </source>
</reference>
<proteinExistence type="predicted"/>
<keyword evidence="2" id="KW-0472">Membrane</keyword>
<feature type="region of interest" description="Disordered" evidence="1">
    <location>
        <begin position="421"/>
        <end position="476"/>
    </location>
</feature>
<feature type="transmembrane region" description="Helical" evidence="2">
    <location>
        <begin position="238"/>
        <end position="261"/>
    </location>
</feature>
<feature type="transmembrane region" description="Helical" evidence="2">
    <location>
        <begin position="386"/>
        <end position="407"/>
    </location>
</feature>
<dbReference type="InterPro" id="IPR040410">
    <property type="entry name" value="UPF0658_Golgi"/>
</dbReference>
<evidence type="ECO:0000313" key="4">
    <source>
        <dbReference type="Proteomes" id="UP000504638"/>
    </source>
</evidence>
<keyword evidence="4" id="KW-1185">Reference proteome</keyword>
<evidence type="ECO:0000256" key="2">
    <source>
        <dbReference type="SAM" id="Phobius"/>
    </source>
</evidence>